<dbReference type="KEGG" id="mbry:B1812_02825"/>
<evidence type="ECO:0008006" key="4">
    <source>
        <dbReference type="Google" id="ProtNLM"/>
    </source>
</evidence>
<protein>
    <recommendedName>
        <fullName evidence="4">SH3b domain-containing protein</fullName>
    </recommendedName>
</protein>
<evidence type="ECO:0000313" key="3">
    <source>
        <dbReference type="Proteomes" id="UP000193978"/>
    </source>
</evidence>
<dbReference type="Proteomes" id="UP000193978">
    <property type="component" value="Chromosome"/>
</dbReference>
<keyword evidence="1" id="KW-0732">Signal</keyword>
<dbReference type="EMBL" id="CP019948">
    <property type="protein sequence ID" value="ARN80193.1"/>
    <property type="molecule type" value="Genomic_DNA"/>
</dbReference>
<dbReference type="RefSeq" id="WP_085770249.1">
    <property type="nucleotide sequence ID" value="NZ_AP027149.1"/>
</dbReference>
<evidence type="ECO:0000256" key="1">
    <source>
        <dbReference type="SAM" id="SignalP"/>
    </source>
</evidence>
<organism evidence="2 3">
    <name type="scientific">Methylocystis bryophila</name>
    <dbReference type="NCBI Taxonomy" id="655015"/>
    <lineage>
        <taxon>Bacteria</taxon>
        <taxon>Pseudomonadati</taxon>
        <taxon>Pseudomonadota</taxon>
        <taxon>Alphaproteobacteria</taxon>
        <taxon>Hyphomicrobiales</taxon>
        <taxon>Methylocystaceae</taxon>
        <taxon>Methylocystis</taxon>
    </lineage>
</organism>
<gene>
    <name evidence="2" type="ORF">B1812_02825</name>
</gene>
<feature type="signal peptide" evidence="1">
    <location>
        <begin position="1"/>
        <end position="23"/>
    </location>
</feature>
<dbReference type="AlphaFoldDB" id="A0A1W6MRH5"/>
<accession>A0A1W6MRH5</accession>
<proteinExistence type="predicted"/>
<sequence>MSSKFLSVLAGVALAASATSAFAFEAVLSSPKALHTHPWHRSGVIEVLPPASVINISGCRHGWCEATAINGAVGFVYTPVLVGAVPAPGWWWGWGPWSAPFAPLAAVEAIPNPLGLVAGLLAPAPVVPAPVVASY</sequence>
<name>A0A1W6MRH5_9HYPH</name>
<keyword evidence="3" id="KW-1185">Reference proteome</keyword>
<dbReference type="OrthoDB" id="8475950at2"/>
<feature type="chain" id="PRO_5012009448" description="SH3b domain-containing protein" evidence="1">
    <location>
        <begin position="24"/>
        <end position="135"/>
    </location>
</feature>
<evidence type="ECO:0000313" key="2">
    <source>
        <dbReference type="EMBL" id="ARN80193.1"/>
    </source>
</evidence>
<reference evidence="2 3" key="1">
    <citation type="submission" date="2017-02" db="EMBL/GenBank/DDBJ databases">
        <authorList>
            <person name="Peterson S.W."/>
        </authorList>
    </citation>
    <scope>NUCLEOTIDE SEQUENCE [LARGE SCALE GENOMIC DNA]</scope>
    <source>
        <strain evidence="2 3">S285</strain>
    </source>
</reference>